<name>A0A5N7J7G5_9CLOT</name>
<comment type="subcellular location">
    <subcellularLocation>
        <location evidence="2">Membrane</location>
    </subcellularLocation>
</comment>
<dbReference type="GO" id="GO:0000155">
    <property type="term" value="F:phosphorelay sensor kinase activity"/>
    <property type="evidence" value="ECO:0007669"/>
    <property type="project" value="InterPro"/>
</dbReference>
<dbReference type="SUPFAM" id="SSF55874">
    <property type="entry name" value="ATPase domain of HSP90 chaperone/DNA topoisomerase II/histidine kinase"/>
    <property type="match status" value="1"/>
</dbReference>
<dbReference type="Pfam" id="PF00512">
    <property type="entry name" value="HisKA"/>
    <property type="match status" value="1"/>
</dbReference>
<dbReference type="InterPro" id="IPR036097">
    <property type="entry name" value="HisK_dim/P_sf"/>
</dbReference>
<dbReference type="PANTHER" id="PTHR45453:SF1">
    <property type="entry name" value="PHOSPHATE REGULON SENSOR PROTEIN PHOR"/>
    <property type="match status" value="1"/>
</dbReference>
<dbReference type="SMART" id="SM00387">
    <property type="entry name" value="HATPase_c"/>
    <property type="match status" value="1"/>
</dbReference>
<keyword evidence="8" id="KW-1133">Transmembrane helix</keyword>
<feature type="domain" description="Histidine kinase" evidence="9">
    <location>
        <begin position="194"/>
        <end position="405"/>
    </location>
</feature>
<dbReference type="Gene3D" id="3.30.565.10">
    <property type="entry name" value="Histidine kinase-like ATPase, C-terminal domain"/>
    <property type="match status" value="1"/>
</dbReference>
<organism evidence="10 11">
    <name type="scientific">Clostridium estertheticum</name>
    <dbReference type="NCBI Taxonomy" id="238834"/>
    <lineage>
        <taxon>Bacteria</taxon>
        <taxon>Bacillati</taxon>
        <taxon>Bacillota</taxon>
        <taxon>Clostridia</taxon>
        <taxon>Eubacteriales</taxon>
        <taxon>Clostridiaceae</taxon>
        <taxon>Clostridium</taxon>
    </lineage>
</organism>
<protein>
    <recommendedName>
        <fullName evidence="3">histidine kinase</fullName>
        <ecNumber evidence="3">2.7.13.3</ecNumber>
    </recommendedName>
</protein>
<dbReference type="InterPro" id="IPR003661">
    <property type="entry name" value="HisK_dim/P_dom"/>
</dbReference>
<dbReference type="Gene3D" id="1.10.287.130">
    <property type="match status" value="1"/>
</dbReference>
<keyword evidence="8" id="KW-0812">Transmembrane</keyword>
<dbReference type="SUPFAM" id="SSF47384">
    <property type="entry name" value="Homodimeric domain of signal transducing histidine kinase"/>
    <property type="match status" value="1"/>
</dbReference>
<dbReference type="CDD" id="cd00082">
    <property type="entry name" value="HisKA"/>
    <property type="match status" value="1"/>
</dbReference>
<dbReference type="Proteomes" id="UP000342249">
    <property type="component" value="Unassembled WGS sequence"/>
</dbReference>
<evidence type="ECO:0000259" key="9">
    <source>
        <dbReference type="PROSITE" id="PS50109"/>
    </source>
</evidence>
<dbReference type="InterPro" id="IPR036890">
    <property type="entry name" value="HATPase_C_sf"/>
</dbReference>
<dbReference type="CDD" id="cd00075">
    <property type="entry name" value="HATPase"/>
    <property type="match status" value="1"/>
</dbReference>
<sequence length="405" mass="46326">MIKGYINKKKITVWMVISFLCITIFCIIFGNFIFKQTEKIFYEKAAQIIAFGVKADPNIEQVLISSLKTNNIAEINKGKKILEQYGYSEGFLYSSYKSKNFNIVTVGILFLVTLLLFCFGGFLVGLNHIKRKRINNLAEYLYAINEGNYRINPHKKEDEFSILEDELYKTVVLLRENREKERKEKEKLTNYLADISHQMKTPLTSMSLMIELLEGSPINGDDALYIERISAQIYRLNHLVTSLLTLSKLDAGTLKLEYKSINIYELVCTSVEPLILMIEKKGQQLFIQENSDVVFMGDFYWNNEAILNIVKNCVEHTPRGGKISIVYEQNPICTQIIIEDNGEGFKKKDIPHLFTRFYKGENSAKDSVGIGLALAQSIVKKQNGEIRAENKKTGGASFTIKFYSN</sequence>
<dbReference type="InterPro" id="IPR004358">
    <property type="entry name" value="Sig_transdc_His_kin-like_C"/>
</dbReference>
<evidence type="ECO:0000313" key="10">
    <source>
        <dbReference type="EMBL" id="MPQ64667.1"/>
    </source>
</evidence>
<keyword evidence="4" id="KW-0597">Phosphoprotein</keyword>
<keyword evidence="7" id="KW-0902">Two-component regulatory system</keyword>
<dbReference type="SMART" id="SM00388">
    <property type="entry name" value="HisKA"/>
    <property type="match status" value="1"/>
</dbReference>
<evidence type="ECO:0000256" key="2">
    <source>
        <dbReference type="ARBA" id="ARBA00004370"/>
    </source>
</evidence>
<accession>A0A5N7J7G5</accession>
<dbReference type="PROSITE" id="PS50109">
    <property type="entry name" value="HIS_KIN"/>
    <property type="match status" value="1"/>
</dbReference>
<dbReference type="InterPro" id="IPR005467">
    <property type="entry name" value="His_kinase_dom"/>
</dbReference>
<gene>
    <name evidence="10" type="ORF">E4V82_21570</name>
</gene>
<dbReference type="RefSeq" id="WP_152753820.1">
    <property type="nucleotide sequence ID" value="NZ_SPSE01000056.1"/>
</dbReference>
<dbReference type="AlphaFoldDB" id="A0A5N7J7G5"/>
<feature type="transmembrane region" description="Helical" evidence="8">
    <location>
        <begin position="101"/>
        <end position="126"/>
    </location>
</feature>
<keyword evidence="5" id="KW-0808">Transferase</keyword>
<proteinExistence type="predicted"/>
<evidence type="ECO:0000256" key="5">
    <source>
        <dbReference type="ARBA" id="ARBA00022679"/>
    </source>
</evidence>
<reference evidence="10 11" key="1">
    <citation type="journal article" date="2019" name="Lett. Appl. Microbiol.">
        <title>A case of 'blown pack' spoilage of vacuum-packaged pork likely associated with Clostridium estertheticum in Canada.</title>
        <authorList>
            <person name="Zhang P."/>
            <person name="Ward P."/>
            <person name="McMullen L.M."/>
            <person name="Yang X."/>
        </authorList>
    </citation>
    <scope>NUCLEOTIDE SEQUENCE [LARGE SCALE GENOMIC DNA]</scope>
    <source>
        <strain evidence="10 11">MA19</strain>
    </source>
</reference>
<dbReference type="GO" id="GO:0004721">
    <property type="term" value="F:phosphoprotein phosphatase activity"/>
    <property type="evidence" value="ECO:0007669"/>
    <property type="project" value="TreeGrafter"/>
</dbReference>
<dbReference type="GO" id="GO:0016036">
    <property type="term" value="P:cellular response to phosphate starvation"/>
    <property type="evidence" value="ECO:0007669"/>
    <property type="project" value="TreeGrafter"/>
</dbReference>
<evidence type="ECO:0000256" key="6">
    <source>
        <dbReference type="ARBA" id="ARBA00022777"/>
    </source>
</evidence>
<feature type="transmembrane region" description="Helical" evidence="8">
    <location>
        <begin position="12"/>
        <end position="34"/>
    </location>
</feature>
<keyword evidence="6 10" id="KW-0418">Kinase</keyword>
<dbReference type="PRINTS" id="PR00344">
    <property type="entry name" value="BCTRLSENSOR"/>
</dbReference>
<evidence type="ECO:0000256" key="1">
    <source>
        <dbReference type="ARBA" id="ARBA00000085"/>
    </source>
</evidence>
<dbReference type="EMBL" id="SPSF01000053">
    <property type="protein sequence ID" value="MPQ64667.1"/>
    <property type="molecule type" value="Genomic_DNA"/>
</dbReference>
<evidence type="ECO:0000313" key="11">
    <source>
        <dbReference type="Proteomes" id="UP000342249"/>
    </source>
</evidence>
<dbReference type="GO" id="GO:0005886">
    <property type="term" value="C:plasma membrane"/>
    <property type="evidence" value="ECO:0007669"/>
    <property type="project" value="TreeGrafter"/>
</dbReference>
<dbReference type="Pfam" id="PF02518">
    <property type="entry name" value="HATPase_c"/>
    <property type="match status" value="1"/>
</dbReference>
<dbReference type="PANTHER" id="PTHR45453">
    <property type="entry name" value="PHOSPHATE REGULON SENSOR PROTEIN PHOR"/>
    <property type="match status" value="1"/>
</dbReference>
<dbReference type="EC" id="2.7.13.3" evidence="3"/>
<comment type="catalytic activity">
    <reaction evidence="1">
        <text>ATP + protein L-histidine = ADP + protein N-phospho-L-histidine.</text>
        <dbReference type="EC" id="2.7.13.3"/>
    </reaction>
</comment>
<keyword evidence="8" id="KW-0472">Membrane</keyword>
<dbReference type="InterPro" id="IPR050351">
    <property type="entry name" value="BphY/WalK/GraS-like"/>
</dbReference>
<comment type="caution">
    <text evidence="10">The sequence shown here is derived from an EMBL/GenBank/DDBJ whole genome shotgun (WGS) entry which is preliminary data.</text>
</comment>
<evidence type="ECO:0000256" key="4">
    <source>
        <dbReference type="ARBA" id="ARBA00022553"/>
    </source>
</evidence>
<dbReference type="InterPro" id="IPR003594">
    <property type="entry name" value="HATPase_dom"/>
</dbReference>
<evidence type="ECO:0000256" key="3">
    <source>
        <dbReference type="ARBA" id="ARBA00012438"/>
    </source>
</evidence>
<evidence type="ECO:0000256" key="8">
    <source>
        <dbReference type="SAM" id="Phobius"/>
    </source>
</evidence>
<evidence type="ECO:0000256" key="7">
    <source>
        <dbReference type="ARBA" id="ARBA00023012"/>
    </source>
</evidence>